<evidence type="ECO:0000256" key="2">
    <source>
        <dbReference type="ARBA" id="ARBA00022448"/>
    </source>
</evidence>
<sequence length="607" mass="66440">MADVSIYEQKLQLKRKTGIPRLLEIAGTKSILLIFASLLAVVAVLAQITPFLTVFLLVQELIGNIGNLKAIDQSYVWSLAWFTLGGVAVSGIMLYAGGMLSHIAAFNILYEIRVALAGKLARLPMGFFTRNASGRVKKVLSEDVERIELFVAHHILDILQAAVLPVVSITALFVLDWRLGLGAVIPVPLALLAQYSMMNESGLALYKQWQEKLSSMNGTIVEYVRGMPVVKVFNQTVGAFKRFAADVYAYRDLTLHWIKVSSTPFGGFITLLSSSALFITPIAIFLIRAVPEDGYASLITTVFLFLFISMGIAVPMYKLMTLVPLLIQVSTGLASIDDILDEKEIADTQSKQSLQDAEIKFKDVVFAYEQKPVLNGVSFTVHPGTVTALVGPSGGGKTTIANLIGRFWDVKTGSVTIGGMDIRDMAIEQLNETVSTVFQDVFLFFDTIEENIRMGNAEASFADVQAAAKAAQIHEFIESLPDGYQTLIGEGGTYLSGGEQQRVSIARAILKDAPVVVLDEATAYADPENEARIQAALAEVLRNKTVVIIAHRLYTITDVDQILVINNGRIEESGTHGELLAESGLYKRMWDVHAAARNWNIDTEEKK</sequence>
<dbReference type="SUPFAM" id="SSF90123">
    <property type="entry name" value="ABC transporter transmembrane region"/>
    <property type="match status" value="1"/>
</dbReference>
<keyword evidence="4" id="KW-0547">Nucleotide-binding</keyword>
<dbReference type="SMART" id="SM00382">
    <property type="entry name" value="AAA"/>
    <property type="match status" value="1"/>
</dbReference>
<evidence type="ECO:0000256" key="6">
    <source>
        <dbReference type="ARBA" id="ARBA00022989"/>
    </source>
</evidence>
<feature type="transmembrane region" description="Helical" evidence="8">
    <location>
        <begin position="181"/>
        <end position="198"/>
    </location>
</feature>
<dbReference type="FunFam" id="3.40.50.300:FF:000287">
    <property type="entry name" value="Multidrug ABC transporter ATP-binding protein"/>
    <property type="match status" value="1"/>
</dbReference>
<reference evidence="11 12" key="1">
    <citation type="journal article" date="2015" name="Stand. Genomic Sci.">
        <title>Complete genome sequence and description of Salinispira pacifica gen. nov., sp. nov., a novel spirochaete isolated form a hypersaline microbial mat.</title>
        <authorList>
            <person name="Ben Hania W."/>
            <person name="Joseph M."/>
            <person name="Schumann P."/>
            <person name="Bunk B."/>
            <person name="Fiebig A."/>
            <person name="Sproer C."/>
            <person name="Klenk H.P."/>
            <person name="Fardeau M.L."/>
            <person name="Spring S."/>
        </authorList>
    </citation>
    <scope>NUCLEOTIDE SEQUENCE [LARGE SCALE GENOMIC DNA]</scope>
    <source>
        <strain evidence="11 12">L21-RPul-D2</strain>
    </source>
</reference>
<keyword evidence="2" id="KW-0813">Transport</keyword>
<dbReference type="InterPro" id="IPR017871">
    <property type="entry name" value="ABC_transporter-like_CS"/>
</dbReference>
<dbReference type="PANTHER" id="PTHR24221:SF397">
    <property type="entry name" value="ABC TRANSPORTER, ATP-BINDING TRANSMEMBRANE PROTEIN"/>
    <property type="match status" value="1"/>
</dbReference>
<dbReference type="CDD" id="cd07346">
    <property type="entry name" value="ABC_6TM_exporters"/>
    <property type="match status" value="1"/>
</dbReference>
<dbReference type="AlphaFoldDB" id="V5WFV8"/>
<evidence type="ECO:0000256" key="3">
    <source>
        <dbReference type="ARBA" id="ARBA00022692"/>
    </source>
</evidence>
<dbReference type="PANTHER" id="PTHR24221">
    <property type="entry name" value="ATP-BINDING CASSETTE SUB-FAMILY B"/>
    <property type="match status" value="1"/>
</dbReference>
<name>V5WFV8_9SPIO</name>
<dbReference type="Proteomes" id="UP000018680">
    <property type="component" value="Chromosome"/>
</dbReference>
<evidence type="ECO:0000256" key="7">
    <source>
        <dbReference type="ARBA" id="ARBA00023136"/>
    </source>
</evidence>
<organism evidence="11 12">
    <name type="scientific">Salinispira pacifica</name>
    <dbReference type="NCBI Taxonomy" id="1307761"/>
    <lineage>
        <taxon>Bacteria</taxon>
        <taxon>Pseudomonadati</taxon>
        <taxon>Spirochaetota</taxon>
        <taxon>Spirochaetia</taxon>
        <taxon>Spirochaetales</taxon>
        <taxon>Spirochaetaceae</taxon>
        <taxon>Salinispira</taxon>
    </lineage>
</organism>
<feature type="domain" description="ABC transmembrane type-1" evidence="10">
    <location>
        <begin position="34"/>
        <end position="328"/>
    </location>
</feature>
<keyword evidence="5 11" id="KW-0067">ATP-binding</keyword>
<evidence type="ECO:0000256" key="4">
    <source>
        <dbReference type="ARBA" id="ARBA00022741"/>
    </source>
</evidence>
<dbReference type="STRING" id="1307761.L21SP2_0602"/>
<dbReference type="KEGG" id="slr:L21SP2_0602"/>
<comment type="subcellular location">
    <subcellularLocation>
        <location evidence="1">Cell membrane</location>
        <topology evidence="1">Multi-pass membrane protein</topology>
    </subcellularLocation>
</comment>
<dbReference type="Gene3D" id="3.40.50.300">
    <property type="entry name" value="P-loop containing nucleotide triphosphate hydrolases"/>
    <property type="match status" value="1"/>
</dbReference>
<dbReference type="EMBL" id="CP006939">
    <property type="protein sequence ID" value="AHC14031.1"/>
    <property type="molecule type" value="Genomic_DNA"/>
</dbReference>
<dbReference type="InterPro" id="IPR011527">
    <property type="entry name" value="ABC1_TM_dom"/>
</dbReference>
<dbReference type="GO" id="GO:0034040">
    <property type="term" value="F:ATPase-coupled lipid transmembrane transporter activity"/>
    <property type="evidence" value="ECO:0007669"/>
    <property type="project" value="TreeGrafter"/>
</dbReference>
<feature type="transmembrane region" description="Helical" evidence="8">
    <location>
        <begin position="75"/>
        <end position="96"/>
    </location>
</feature>
<protein>
    <submittedName>
        <fullName evidence="11">ABC transporter ATP-binding protein</fullName>
    </submittedName>
</protein>
<keyword evidence="3 8" id="KW-0812">Transmembrane</keyword>
<dbReference type="GO" id="GO:0005524">
    <property type="term" value="F:ATP binding"/>
    <property type="evidence" value="ECO:0007669"/>
    <property type="project" value="UniProtKB-KW"/>
</dbReference>
<evidence type="ECO:0000313" key="11">
    <source>
        <dbReference type="EMBL" id="AHC14031.1"/>
    </source>
</evidence>
<dbReference type="Gene3D" id="1.20.1560.10">
    <property type="entry name" value="ABC transporter type 1, transmembrane domain"/>
    <property type="match status" value="1"/>
</dbReference>
<dbReference type="RefSeq" id="WP_024266963.1">
    <property type="nucleotide sequence ID" value="NC_023035.1"/>
</dbReference>
<dbReference type="InterPro" id="IPR039421">
    <property type="entry name" value="Type_1_exporter"/>
</dbReference>
<evidence type="ECO:0000313" key="12">
    <source>
        <dbReference type="Proteomes" id="UP000018680"/>
    </source>
</evidence>
<proteinExistence type="predicted"/>
<dbReference type="eggNOG" id="COG1132">
    <property type="taxonomic scope" value="Bacteria"/>
</dbReference>
<feature type="transmembrane region" description="Helical" evidence="8">
    <location>
        <begin position="265"/>
        <end position="289"/>
    </location>
</feature>
<gene>
    <name evidence="11" type="ORF">L21SP2_0602</name>
</gene>
<accession>V5WFV8</accession>
<dbReference type="InterPro" id="IPR027417">
    <property type="entry name" value="P-loop_NTPase"/>
</dbReference>
<dbReference type="SUPFAM" id="SSF52540">
    <property type="entry name" value="P-loop containing nucleoside triphosphate hydrolases"/>
    <property type="match status" value="1"/>
</dbReference>
<keyword evidence="7 8" id="KW-0472">Membrane</keyword>
<evidence type="ECO:0000259" key="9">
    <source>
        <dbReference type="PROSITE" id="PS50893"/>
    </source>
</evidence>
<dbReference type="PROSITE" id="PS00211">
    <property type="entry name" value="ABC_TRANSPORTER_1"/>
    <property type="match status" value="1"/>
</dbReference>
<dbReference type="InterPro" id="IPR036640">
    <property type="entry name" value="ABC1_TM_sf"/>
</dbReference>
<evidence type="ECO:0000256" key="5">
    <source>
        <dbReference type="ARBA" id="ARBA00022840"/>
    </source>
</evidence>
<dbReference type="HOGENOM" id="CLU_000604_84_9_12"/>
<feature type="transmembrane region" description="Helical" evidence="8">
    <location>
        <begin position="31"/>
        <end position="55"/>
    </location>
</feature>
<feature type="transmembrane region" description="Helical" evidence="8">
    <location>
        <begin position="295"/>
        <end position="317"/>
    </location>
</feature>
<evidence type="ECO:0000256" key="8">
    <source>
        <dbReference type="SAM" id="Phobius"/>
    </source>
</evidence>
<dbReference type="GO" id="GO:0005886">
    <property type="term" value="C:plasma membrane"/>
    <property type="evidence" value="ECO:0007669"/>
    <property type="project" value="UniProtKB-SubCell"/>
</dbReference>
<dbReference type="GO" id="GO:0140359">
    <property type="term" value="F:ABC-type transporter activity"/>
    <property type="evidence" value="ECO:0007669"/>
    <property type="project" value="InterPro"/>
</dbReference>
<dbReference type="PROSITE" id="PS50893">
    <property type="entry name" value="ABC_TRANSPORTER_2"/>
    <property type="match status" value="1"/>
</dbReference>
<evidence type="ECO:0000259" key="10">
    <source>
        <dbReference type="PROSITE" id="PS50929"/>
    </source>
</evidence>
<dbReference type="GO" id="GO:0016887">
    <property type="term" value="F:ATP hydrolysis activity"/>
    <property type="evidence" value="ECO:0007669"/>
    <property type="project" value="InterPro"/>
</dbReference>
<keyword evidence="12" id="KW-1185">Reference proteome</keyword>
<dbReference type="PROSITE" id="PS50929">
    <property type="entry name" value="ABC_TM1F"/>
    <property type="match status" value="1"/>
</dbReference>
<evidence type="ECO:0000256" key="1">
    <source>
        <dbReference type="ARBA" id="ARBA00004651"/>
    </source>
</evidence>
<dbReference type="Pfam" id="PF00664">
    <property type="entry name" value="ABC_membrane"/>
    <property type="match status" value="1"/>
</dbReference>
<feature type="domain" description="ABC transporter" evidence="9">
    <location>
        <begin position="359"/>
        <end position="592"/>
    </location>
</feature>
<dbReference type="Pfam" id="PF00005">
    <property type="entry name" value="ABC_tran"/>
    <property type="match status" value="1"/>
</dbReference>
<dbReference type="InterPro" id="IPR003439">
    <property type="entry name" value="ABC_transporter-like_ATP-bd"/>
</dbReference>
<keyword evidence="6 8" id="KW-1133">Transmembrane helix</keyword>
<dbReference type="PATRIC" id="fig|1307761.3.peg.602"/>
<dbReference type="InterPro" id="IPR003593">
    <property type="entry name" value="AAA+_ATPase"/>
</dbReference>